<evidence type="ECO:0000313" key="2">
    <source>
        <dbReference type="Proteomes" id="UP001165960"/>
    </source>
</evidence>
<organism evidence="1 2">
    <name type="scientific">Entomophthora muscae</name>
    <dbReference type="NCBI Taxonomy" id="34485"/>
    <lineage>
        <taxon>Eukaryota</taxon>
        <taxon>Fungi</taxon>
        <taxon>Fungi incertae sedis</taxon>
        <taxon>Zoopagomycota</taxon>
        <taxon>Entomophthoromycotina</taxon>
        <taxon>Entomophthoromycetes</taxon>
        <taxon>Entomophthorales</taxon>
        <taxon>Entomophthoraceae</taxon>
        <taxon>Entomophthora</taxon>
    </lineage>
</organism>
<name>A0ACC2RJ86_9FUNG</name>
<protein>
    <submittedName>
        <fullName evidence="1">Uncharacterized protein</fullName>
    </submittedName>
</protein>
<reference evidence="1" key="1">
    <citation type="submission" date="2022-04" db="EMBL/GenBank/DDBJ databases">
        <title>Genome of the entomopathogenic fungus Entomophthora muscae.</title>
        <authorList>
            <person name="Elya C."/>
            <person name="Lovett B.R."/>
            <person name="Lee E."/>
            <person name="Macias A.M."/>
            <person name="Hajek A.E."/>
            <person name="De Bivort B.L."/>
            <person name="Kasson M.T."/>
            <person name="De Fine Licht H.H."/>
            <person name="Stajich J.E."/>
        </authorList>
    </citation>
    <scope>NUCLEOTIDE SEQUENCE</scope>
    <source>
        <strain evidence="1">Berkeley</strain>
    </source>
</reference>
<gene>
    <name evidence="1" type="ORF">DSO57_1017760</name>
</gene>
<proteinExistence type="predicted"/>
<comment type="caution">
    <text evidence="1">The sequence shown here is derived from an EMBL/GenBank/DDBJ whole genome shotgun (WGS) entry which is preliminary data.</text>
</comment>
<evidence type="ECO:0000313" key="1">
    <source>
        <dbReference type="EMBL" id="KAJ9050081.1"/>
    </source>
</evidence>
<accession>A0ACC2RJ86</accession>
<dbReference type="EMBL" id="QTSX02007175">
    <property type="protein sequence ID" value="KAJ9050081.1"/>
    <property type="molecule type" value="Genomic_DNA"/>
</dbReference>
<sequence length="130" mass="14642">MIKDMVKGIIKDMVKDILKDMAEDIVKDMVEDIVKDMVEGIAMVVHMVQDMVLLPMVHRNPGDTKDIPKCSSLGTGMVNRGPPNIPFHKMYNSISSKSSTPNKYYLILTQNKSLPRFQLHQSNSSIPIDI</sequence>
<keyword evidence="2" id="KW-1185">Reference proteome</keyword>
<dbReference type="Proteomes" id="UP001165960">
    <property type="component" value="Unassembled WGS sequence"/>
</dbReference>